<gene>
    <name evidence="12" type="ORF">PACLA_8A075779</name>
</gene>
<dbReference type="InterPro" id="IPR048540">
    <property type="entry name" value="Rrn7_cyclin_N"/>
</dbReference>
<protein>
    <submittedName>
        <fullName evidence="12">Uncharacterized protein</fullName>
    </submittedName>
</protein>
<dbReference type="PANTHER" id="PTHR31576">
    <property type="entry name" value="TATA BOX-BINDING PROTEIN-ASSOCIATED FACTOR RNA POLYMERASE I SUBUNIT B"/>
    <property type="match status" value="1"/>
</dbReference>
<dbReference type="EMBL" id="CACRXK020000427">
    <property type="protein sequence ID" value="CAB3981774.1"/>
    <property type="molecule type" value="Genomic_DNA"/>
</dbReference>
<organism evidence="12 13">
    <name type="scientific">Paramuricea clavata</name>
    <name type="common">Red gorgonian</name>
    <name type="synonym">Violescent sea-whip</name>
    <dbReference type="NCBI Taxonomy" id="317549"/>
    <lineage>
        <taxon>Eukaryota</taxon>
        <taxon>Metazoa</taxon>
        <taxon>Cnidaria</taxon>
        <taxon>Anthozoa</taxon>
        <taxon>Octocorallia</taxon>
        <taxon>Malacalcyonacea</taxon>
        <taxon>Plexauridae</taxon>
        <taxon>Paramuricea</taxon>
    </lineage>
</organism>
<keyword evidence="8" id="KW-0804">Transcription</keyword>
<dbReference type="GO" id="GO:0008270">
    <property type="term" value="F:zinc ion binding"/>
    <property type="evidence" value="ECO:0007669"/>
    <property type="project" value="UniProtKB-KW"/>
</dbReference>
<comment type="similarity">
    <text evidence="2">Belongs to the RRN7/TAF1B family.</text>
</comment>
<dbReference type="PANTHER" id="PTHR31576:SF2">
    <property type="entry name" value="TATA BOX-BINDING PROTEIN-ASSOCIATED FACTOR RNA POLYMERASE I SUBUNIT B"/>
    <property type="match status" value="1"/>
</dbReference>
<evidence type="ECO:0000256" key="5">
    <source>
        <dbReference type="ARBA" id="ARBA00022833"/>
    </source>
</evidence>
<evidence type="ECO:0000259" key="11">
    <source>
        <dbReference type="Pfam" id="PF20645"/>
    </source>
</evidence>
<evidence type="ECO:0000313" key="12">
    <source>
        <dbReference type="EMBL" id="CAB3981774.1"/>
    </source>
</evidence>
<dbReference type="GO" id="GO:0001164">
    <property type="term" value="F:RNA polymerase I core promoter sequence-specific DNA binding"/>
    <property type="evidence" value="ECO:0007669"/>
    <property type="project" value="InterPro"/>
</dbReference>
<evidence type="ECO:0000313" key="13">
    <source>
        <dbReference type="Proteomes" id="UP001152795"/>
    </source>
</evidence>
<keyword evidence="6" id="KW-0805">Transcription regulation</keyword>
<comment type="caution">
    <text evidence="12">The sequence shown here is derived from an EMBL/GenBank/DDBJ whole genome shotgun (WGS) entry which is preliminary data.</text>
</comment>
<dbReference type="OrthoDB" id="10069252at2759"/>
<accession>A0A6S7FPH5</accession>
<evidence type="ECO:0000256" key="6">
    <source>
        <dbReference type="ARBA" id="ARBA00023015"/>
    </source>
</evidence>
<dbReference type="Pfam" id="PF20644">
    <property type="entry name" value="Rrn7_cyclin_N"/>
    <property type="match status" value="1"/>
</dbReference>
<evidence type="ECO:0000256" key="9">
    <source>
        <dbReference type="ARBA" id="ARBA00023242"/>
    </source>
</evidence>
<dbReference type="GO" id="GO:0042790">
    <property type="term" value="P:nucleolar large rRNA transcription by RNA polymerase I"/>
    <property type="evidence" value="ECO:0007669"/>
    <property type="project" value="TreeGrafter"/>
</dbReference>
<evidence type="ECO:0000259" key="10">
    <source>
        <dbReference type="Pfam" id="PF20644"/>
    </source>
</evidence>
<comment type="subcellular location">
    <subcellularLocation>
        <location evidence="1">Nucleus</location>
        <location evidence="1">Nucleolus</location>
    </subcellularLocation>
</comment>
<reference evidence="12" key="1">
    <citation type="submission" date="2020-04" db="EMBL/GenBank/DDBJ databases">
        <authorList>
            <person name="Alioto T."/>
            <person name="Alioto T."/>
            <person name="Gomez Garrido J."/>
        </authorList>
    </citation>
    <scope>NUCLEOTIDE SEQUENCE</scope>
    <source>
        <strain evidence="12">A484AB</strain>
    </source>
</reference>
<evidence type="ECO:0000256" key="2">
    <source>
        <dbReference type="ARBA" id="ARBA00006899"/>
    </source>
</evidence>
<keyword evidence="5" id="KW-0862">Zinc</keyword>
<proteinExistence type="inferred from homology"/>
<feature type="domain" description="Rrn7/TAF1B N-terminal cyclin" evidence="10">
    <location>
        <begin position="71"/>
        <end position="247"/>
    </location>
</feature>
<keyword evidence="3" id="KW-0479">Metal-binding</keyword>
<dbReference type="Pfam" id="PF20645">
    <property type="entry name" value="Rrn7_cyclin_C"/>
    <property type="match status" value="1"/>
</dbReference>
<feature type="domain" description="Rrn7/TAF1B C-terminal cyclin" evidence="11">
    <location>
        <begin position="268"/>
        <end position="394"/>
    </location>
</feature>
<keyword evidence="13" id="KW-1185">Reference proteome</keyword>
<dbReference type="AlphaFoldDB" id="A0A6S7FPH5"/>
<dbReference type="InterPro" id="IPR048538">
    <property type="entry name" value="Rrn7_cyclin_C"/>
</dbReference>
<name>A0A6S7FPH5_PARCT</name>
<evidence type="ECO:0000256" key="1">
    <source>
        <dbReference type="ARBA" id="ARBA00004604"/>
    </source>
</evidence>
<evidence type="ECO:0000256" key="8">
    <source>
        <dbReference type="ARBA" id="ARBA00023163"/>
    </source>
</evidence>
<keyword evidence="9" id="KW-0539">Nucleus</keyword>
<dbReference type="Proteomes" id="UP001152795">
    <property type="component" value="Unassembled WGS sequence"/>
</dbReference>
<dbReference type="InterPro" id="IPR033599">
    <property type="entry name" value="TAF1B/Rrn7"/>
</dbReference>
<evidence type="ECO:0000256" key="3">
    <source>
        <dbReference type="ARBA" id="ARBA00022723"/>
    </source>
</evidence>
<dbReference type="GO" id="GO:0070860">
    <property type="term" value="C:RNA polymerase I core factor complex"/>
    <property type="evidence" value="ECO:0007669"/>
    <property type="project" value="InterPro"/>
</dbReference>
<evidence type="ECO:0000256" key="4">
    <source>
        <dbReference type="ARBA" id="ARBA00022771"/>
    </source>
</evidence>
<evidence type="ECO:0000256" key="7">
    <source>
        <dbReference type="ARBA" id="ARBA00023125"/>
    </source>
</evidence>
<keyword evidence="7" id="KW-0238">DNA-binding</keyword>
<keyword evidence="4" id="KW-0863">Zinc-finger</keyword>
<sequence length="604" mass="69390">MPECVLCSSQNFDVMDGLYFCTQCGTQSQDVREEVNEVDAVDAKLSVKKKRKRRQKKVYDCGKPWFTLEAFQVVIKAQIEFLMKIGVDPAIKDVIGQMWFTFVERSSNAFGTRQDENFANTTKTRDNIKDFTPTDSIHRPPAKIQHPDDALELSSEIAREDFYEDDDPTGGLFEEDGQNADSSSHVGSVDQKYHKSYYNIQVMTLQHTLAFCFLGLLWLQEPVCLSDLIRWAVEGHLPYYNATAYFPSHMKLSQSDIQTFTRSTVPVKLHIETLAGRLSKYITLPDIPRHQINIYIARYAVELQLPACIHRYASSVVEMIDMDLQSLDGVLNYDDLAMAYIIIALRLIYGLDDVTEHELSKLGTDIVEDESLYFPIWNDLIETIHTSQCLRLEDGIPWNKEDLDVLKDARNYSKFCQDSLFGSWKPECTVYRHFKSYFKGIKGLNAEKQEEYANMFGLLLKTSEDDEANERENVTSFPFLSAKNKATKSVSNDEVTALGPTNVNLKQKAKGLRLDIISSYYEKETTATPGKGWTNQIHKNRYMRYDFPVDRTRELLDAKWWRNAALPGSLQQLVQLCSKLTYCEPAILLNVIQMVEKKMFEETE</sequence>
<dbReference type="GO" id="GO:0005668">
    <property type="term" value="C:RNA polymerase transcription factor SL1 complex"/>
    <property type="evidence" value="ECO:0007669"/>
    <property type="project" value="TreeGrafter"/>
</dbReference>